<name>A0AAN7MLQ6_TRANT</name>
<evidence type="ECO:0000313" key="2">
    <source>
        <dbReference type="Proteomes" id="UP001346149"/>
    </source>
</evidence>
<organism evidence="1 2">
    <name type="scientific">Trapa natans</name>
    <name type="common">Water chestnut</name>
    <dbReference type="NCBI Taxonomy" id="22666"/>
    <lineage>
        <taxon>Eukaryota</taxon>
        <taxon>Viridiplantae</taxon>
        <taxon>Streptophyta</taxon>
        <taxon>Embryophyta</taxon>
        <taxon>Tracheophyta</taxon>
        <taxon>Spermatophyta</taxon>
        <taxon>Magnoliopsida</taxon>
        <taxon>eudicotyledons</taxon>
        <taxon>Gunneridae</taxon>
        <taxon>Pentapetalae</taxon>
        <taxon>rosids</taxon>
        <taxon>malvids</taxon>
        <taxon>Myrtales</taxon>
        <taxon>Lythraceae</taxon>
        <taxon>Trapa</taxon>
    </lineage>
</organism>
<dbReference type="AlphaFoldDB" id="A0AAN7MLQ6"/>
<dbReference type="EMBL" id="JAXQNO010000003">
    <property type="protein sequence ID" value="KAK4801622.1"/>
    <property type="molecule type" value="Genomic_DNA"/>
</dbReference>
<sequence length="150" mass="16753">MIEGLMWLFLVEAQKSWTAPELEAMAALEKVELPLDSSVETTKEEFHGLHWLIFGLLAQMLSLIRRSLPATGFVISETYHLGLLPRSRCQVPTYPIDARGEIRMAGVQQMPAKTFFSLSITLTLASFGLNQGDIAIPWNLSIMDDRASCI</sequence>
<comment type="caution">
    <text evidence="1">The sequence shown here is derived from an EMBL/GenBank/DDBJ whole genome shotgun (WGS) entry which is preliminary data.</text>
</comment>
<reference evidence="1 2" key="1">
    <citation type="journal article" date="2023" name="Hortic Res">
        <title>Pangenome of water caltrop reveals structural variations and asymmetric subgenome divergence after allopolyploidization.</title>
        <authorList>
            <person name="Zhang X."/>
            <person name="Chen Y."/>
            <person name="Wang L."/>
            <person name="Yuan Y."/>
            <person name="Fang M."/>
            <person name="Shi L."/>
            <person name="Lu R."/>
            <person name="Comes H.P."/>
            <person name="Ma Y."/>
            <person name="Chen Y."/>
            <person name="Huang G."/>
            <person name="Zhou Y."/>
            <person name="Zheng Z."/>
            <person name="Qiu Y."/>
        </authorList>
    </citation>
    <scope>NUCLEOTIDE SEQUENCE [LARGE SCALE GENOMIC DNA]</scope>
    <source>
        <strain evidence="1">F231</strain>
    </source>
</reference>
<gene>
    <name evidence="1" type="ORF">SAY86_022109</name>
</gene>
<keyword evidence="2" id="KW-1185">Reference proteome</keyword>
<protein>
    <submittedName>
        <fullName evidence="1">Uncharacterized protein</fullName>
    </submittedName>
</protein>
<proteinExistence type="predicted"/>
<evidence type="ECO:0000313" key="1">
    <source>
        <dbReference type="EMBL" id="KAK4801622.1"/>
    </source>
</evidence>
<dbReference type="Proteomes" id="UP001346149">
    <property type="component" value="Unassembled WGS sequence"/>
</dbReference>
<accession>A0AAN7MLQ6</accession>